<sequence length="169" mass="18614">MTTRATDPDKATEARVIDPRSNDRLAASLFAEVLIADQLSRNLISKALPKGMQISHFSVLNLLAHVNEERTPAQLAEAFHITRGAMTNTLSRLEWAGHVHIRPDWDDARRKFVSISTAGRAARDAAIAAFMPLIAGVVRDIGAERVRGALPVLRELRLRLEADPPRPAD</sequence>
<dbReference type="InterPro" id="IPR036388">
    <property type="entry name" value="WH-like_DNA-bd_sf"/>
</dbReference>
<dbReference type="InterPro" id="IPR036390">
    <property type="entry name" value="WH_DNA-bd_sf"/>
</dbReference>
<dbReference type="PANTHER" id="PTHR33164:SF43">
    <property type="entry name" value="HTH-TYPE TRANSCRIPTIONAL REPRESSOR YETL"/>
    <property type="match status" value="1"/>
</dbReference>
<dbReference type="GO" id="GO:0003700">
    <property type="term" value="F:DNA-binding transcription factor activity"/>
    <property type="evidence" value="ECO:0007669"/>
    <property type="project" value="InterPro"/>
</dbReference>
<protein>
    <submittedName>
        <fullName evidence="2">MarR family transcriptional regulator</fullName>
    </submittedName>
</protein>
<dbReference type="RefSeq" id="WP_136887390.1">
    <property type="nucleotide sequence ID" value="NZ_SUNI01000025.1"/>
</dbReference>
<name>A0A4U0R4S7_9RHOB</name>
<dbReference type="EMBL" id="SUNI01000025">
    <property type="protein sequence ID" value="TJZ89787.1"/>
    <property type="molecule type" value="Genomic_DNA"/>
</dbReference>
<gene>
    <name evidence="2" type="ORF">FA743_17580</name>
</gene>
<dbReference type="Gene3D" id="1.10.10.10">
    <property type="entry name" value="Winged helix-like DNA-binding domain superfamily/Winged helix DNA-binding domain"/>
    <property type="match status" value="1"/>
</dbReference>
<organism evidence="2 3">
    <name type="scientific">Paracoccus gahaiensis</name>
    <dbReference type="NCBI Taxonomy" id="1706839"/>
    <lineage>
        <taxon>Bacteria</taxon>
        <taxon>Pseudomonadati</taxon>
        <taxon>Pseudomonadota</taxon>
        <taxon>Alphaproteobacteria</taxon>
        <taxon>Rhodobacterales</taxon>
        <taxon>Paracoccaceae</taxon>
        <taxon>Paracoccus</taxon>
    </lineage>
</organism>
<feature type="domain" description="HTH marR-type" evidence="1">
    <location>
        <begin position="22"/>
        <end position="162"/>
    </location>
</feature>
<evidence type="ECO:0000313" key="2">
    <source>
        <dbReference type="EMBL" id="TJZ89787.1"/>
    </source>
</evidence>
<dbReference type="InterPro" id="IPR000835">
    <property type="entry name" value="HTH_MarR-typ"/>
</dbReference>
<evidence type="ECO:0000313" key="3">
    <source>
        <dbReference type="Proteomes" id="UP000309747"/>
    </source>
</evidence>
<dbReference type="PROSITE" id="PS50995">
    <property type="entry name" value="HTH_MARR_2"/>
    <property type="match status" value="1"/>
</dbReference>
<dbReference type="PANTHER" id="PTHR33164">
    <property type="entry name" value="TRANSCRIPTIONAL REGULATOR, MARR FAMILY"/>
    <property type="match status" value="1"/>
</dbReference>
<keyword evidence="3" id="KW-1185">Reference proteome</keyword>
<proteinExistence type="predicted"/>
<evidence type="ECO:0000259" key="1">
    <source>
        <dbReference type="PROSITE" id="PS50995"/>
    </source>
</evidence>
<dbReference type="SMART" id="SM00347">
    <property type="entry name" value="HTH_MARR"/>
    <property type="match status" value="1"/>
</dbReference>
<dbReference type="AlphaFoldDB" id="A0A4U0R4S7"/>
<dbReference type="Proteomes" id="UP000309747">
    <property type="component" value="Unassembled WGS sequence"/>
</dbReference>
<accession>A0A4U0R4S7</accession>
<dbReference type="OrthoDB" id="6400670at2"/>
<dbReference type="InterPro" id="IPR039422">
    <property type="entry name" value="MarR/SlyA-like"/>
</dbReference>
<comment type="caution">
    <text evidence="2">The sequence shown here is derived from an EMBL/GenBank/DDBJ whole genome shotgun (WGS) entry which is preliminary data.</text>
</comment>
<dbReference type="SUPFAM" id="SSF46785">
    <property type="entry name" value="Winged helix' DNA-binding domain"/>
    <property type="match status" value="1"/>
</dbReference>
<dbReference type="GO" id="GO:0006950">
    <property type="term" value="P:response to stress"/>
    <property type="evidence" value="ECO:0007669"/>
    <property type="project" value="TreeGrafter"/>
</dbReference>
<reference evidence="2 3" key="1">
    <citation type="submission" date="2019-04" db="EMBL/GenBank/DDBJ databases">
        <authorList>
            <person name="Li J."/>
        </authorList>
    </citation>
    <scope>NUCLEOTIDE SEQUENCE [LARGE SCALE GENOMIC DNA]</scope>
    <source>
        <strain evidence="2 3">KCTC 42687</strain>
    </source>
</reference>
<dbReference type="Pfam" id="PF12802">
    <property type="entry name" value="MarR_2"/>
    <property type="match status" value="1"/>
</dbReference>